<dbReference type="Proteomes" id="UP001138686">
    <property type="component" value="Unassembled WGS sequence"/>
</dbReference>
<keyword evidence="1" id="KW-0472">Membrane</keyword>
<reference evidence="2" key="1">
    <citation type="submission" date="2021-07" db="EMBL/GenBank/DDBJ databases">
        <title>Aureisphaera sp. CAU 1614 isolated from sea sediment.</title>
        <authorList>
            <person name="Kim W."/>
        </authorList>
    </citation>
    <scope>NUCLEOTIDE SEQUENCE</scope>
    <source>
        <strain evidence="2">CAU 1614</strain>
    </source>
</reference>
<dbReference type="InterPro" id="IPR021257">
    <property type="entry name" value="DUF2809"/>
</dbReference>
<keyword evidence="3" id="KW-1185">Reference proteome</keyword>
<accession>A0A9X1FRV3</accession>
<feature type="transmembrane region" description="Helical" evidence="1">
    <location>
        <begin position="47"/>
        <end position="64"/>
    </location>
</feature>
<comment type="caution">
    <text evidence="2">The sequence shown here is derived from an EMBL/GenBank/DDBJ whole genome shotgun (WGS) entry which is preliminary data.</text>
</comment>
<evidence type="ECO:0000313" key="3">
    <source>
        <dbReference type="Proteomes" id="UP001138686"/>
    </source>
</evidence>
<dbReference type="AlphaFoldDB" id="A0A9X1FRV3"/>
<sequence>MNKVGKESSFTTKRKALLLEKTNRYFWIFLLLLTIEVVIALFQFHKFIRGFVGDVLVIPLLYYFGRWITRFSANKLLLAVLLLAISVEIIQWFNLFPLLGIESKLFYILIGNTFDPLDLGAHCIGFLTVLFLNKLDV</sequence>
<dbReference type="Pfam" id="PF10990">
    <property type="entry name" value="DUF2809"/>
    <property type="match status" value="1"/>
</dbReference>
<evidence type="ECO:0000256" key="1">
    <source>
        <dbReference type="SAM" id="Phobius"/>
    </source>
</evidence>
<evidence type="ECO:0000313" key="2">
    <source>
        <dbReference type="EMBL" id="MBW2938924.1"/>
    </source>
</evidence>
<organism evidence="2 3">
    <name type="scientific">Halomarinibacterium sedimenti</name>
    <dbReference type="NCBI Taxonomy" id="2857106"/>
    <lineage>
        <taxon>Bacteria</taxon>
        <taxon>Pseudomonadati</taxon>
        <taxon>Bacteroidota</taxon>
        <taxon>Flavobacteriia</taxon>
        <taxon>Flavobacteriales</taxon>
        <taxon>Flavobacteriaceae</taxon>
        <taxon>Halomarinibacterium</taxon>
    </lineage>
</organism>
<keyword evidence="1" id="KW-1133">Transmembrane helix</keyword>
<feature type="transmembrane region" description="Helical" evidence="1">
    <location>
        <begin position="76"/>
        <end position="93"/>
    </location>
</feature>
<dbReference type="RefSeq" id="WP_219053452.1">
    <property type="nucleotide sequence ID" value="NZ_JAHWDP010000006.1"/>
</dbReference>
<protein>
    <submittedName>
        <fullName evidence="2">DUF2809 domain-containing protein</fullName>
    </submittedName>
</protein>
<feature type="transmembrane region" description="Helical" evidence="1">
    <location>
        <begin position="105"/>
        <end position="132"/>
    </location>
</feature>
<keyword evidence="1" id="KW-0812">Transmembrane</keyword>
<name>A0A9X1FRV3_9FLAO</name>
<feature type="transmembrane region" description="Helical" evidence="1">
    <location>
        <begin position="24"/>
        <end position="41"/>
    </location>
</feature>
<dbReference type="EMBL" id="JAHWDP010000006">
    <property type="protein sequence ID" value="MBW2938924.1"/>
    <property type="molecule type" value="Genomic_DNA"/>
</dbReference>
<proteinExistence type="predicted"/>
<gene>
    <name evidence="2" type="ORF">KXJ69_12470</name>
</gene>